<accession>A0ABR2XV93</accession>
<dbReference type="EMBL" id="JARVKM010000020">
    <property type="protein sequence ID" value="KAK9777720.1"/>
    <property type="molecule type" value="Genomic_DNA"/>
</dbReference>
<organism evidence="8 9">
    <name type="scientific">Seiridium cardinale</name>
    <dbReference type="NCBI Taxonomy" id="138064"/>
    <lineage>
        <taxon>Eukaryota</taxon>
        <taxon>Fungi</taxon>
        <taxon>Dikarya</taxon>
        <taxon>Ascomycota</taxon>
        <taxon>Pezizomycotina</taxon>
        <taxon>Sordariomycetes</taxon>
        <taxon>Xylariomycetidae</taxon>
        <taxon>Amphisphaeriales</taxon>
        <taxon>Sporocadaceae</taxon>
        <taxon>Seiridium</taxon>
    </lineage>
</organism>
<evidence type="ECO:0000256" key="4">
    <source>
        <dbReference type="ARBA" id="ARBA00023125"/>
    </source>
</evidence>
<evidence type="ECO:0000256" key="1">
    <source>
        <dbReference type="ARBA" id="ARBA00022723"/>
    </source>
</evidence>
<dbReference type="Proteomes" id="UP001465668">
    <property type="component" value="Unassembled WGS sequence"/>
</dbReference>
<sequence>MSVSLRPARKRQSAPKGRNGCMPCKKSHCMYADPQQKANKSHARPRAIFPIASSTLSSYRVDYSGMDQGEASYFNCFRGCVAPAKNVESFGAYSNFWLTTIPRETVANKGVRHFVIAIGALEIAMRQLQEYERRGAPMKAPMSTWSTDYRAALRSYDRAIKLFRTQVADQHSPIQPRSFLIYCILQAVFESLQGNHEGFWKATHVGFEVLKHRIMQDQIPIAAPLDDEGIEEAEVLLSRMVAVTDLFNPNRDTRKASIAIAVPIRAPIPDGFTSELKTIRMFNAFYSRAIVWVIELAKSAAQGLTDPNRISEEITVVVSQLREWANRLETKTAQSTHFIDRARLQVHQIEAKFGAVFLLCFLHQCGWEIYTNHCLEMLVLARSMVQGLTENDETRSRMAQVLLSEKLMPLVNRIIENCRDYEVRQLGLEILTMITGFSAYTMSQFSSPMIIQQNVDNMDGEIEDDGEFEPKMRYKVVGYTWDAALDAFKVTLTRSIRGEDGTSVQRVLTARYGHLLSITPAAQGAGSTTFM</sequence>
<dbReference type="PANTHER" id="PTHR36206:SF4">
    <property type="entry name" value="HYPOTHETICAL CONSERVED PROTEIN (EUROFUNG)-RELATED"/>
    <property type="match status" value="1"/>
</dbReference>
<protein>
    <submittedName>
        <fullName evidence="8">Uncharacterized protein</fullName>
    </submittedName>
</protein>
<feature type="region of interest" description="Disordered" evidence="7">
    <location>
        <begin position="1"/>
        <end position="20"/>
    </location>
</feature>
<evidence type="ECO:0000256" key="5">
    <source>
        <dbReference type="ARBA" id="ARBA00023163"/>
    </source>
</evidence>
<evidence type="ECO:0000256" key="2">
    <source>
        <dbReference type="ARBA" id="ARBA00022833"/>
    </source>
</evidence>
<keyword evidence="4" id="KW-0238">DNA-binding</keyword>
<comment type="caution">
    <text evidence="8">The sequence shown here is derived from an EMBL/GenBank/DDBJ whole genome shotgun (WGS) entry which is preliminary data.</text>
</comment>
<gene>
    <name evidence="8" type="ORF">SCAR479_05768</name>
</gene>
<evidence type="ECO:0000313" key="9">
    <source>
        <dbReference type="Proteomes" id="UP001465668"/>
    </source>
</evidence>
<keyword evidence="2" id="KW-0862">Zinc</keyword>
<evidence type="ECO:0000256" key="7">
    <source>
        <dbReference type="SAM" id="MobiDB-lite"/>
    </source>
</evidence>
<keyword evidence="5" id="KW-0804">Transcription</keyword>
<keyword evidence="6" id="KW-0539">Nucleus</keyword>
<dbReference type="PANTHER" id="PTHR36206">
    <property type="entry name" value="ASPERCRYPTIN BIOSYNTHESIS CLUSTER-SPECIFIC TRANSCRIPTION REGULATOR ATNN-RELATED"/>
    <property type="match status" value="1"/>
</dbReference>
<reference evidence="8 9" key="1">
    <citation type="submission" date="2024-02" db="EMBL/GenBank/DDBJ databases">
        <title>First draft genome assembly of two strains of Seiridium cardinale.</title>
        <authorList>
            <person name="Emiliani G."/>
            <person name="Scali E."/>
        </authorList>
    </citation>
    <scope>NUCLEOTIDE SEQUENCE [LARGE SCALE GENOMIC DNA]</scope>
    <source>
        <strain evidence="8 9">BM-138-000479</strain>
    </source>
</reference>
<dbReference type="InterPro" id="IPR052360">
    <property type="entry name" value="Transcr_Regulatory_Proteins"/>
</dbReference>
<name>A0ABR2XV93_9PEZI</name>
<evidence type="ECO:0000313" key="8">
    <source>
        <dbReference type="EMBL" id="KAK9777720.1"/>
    </source>
</evidence>
<keyword evidence="9" id="KW-1185">Reference proteome</keyword>
<keyword evidence="3" id="KW-0805">Transcription regulation</keyword>
<proteinExistence type="predicted"/>
<evidence type="ECO:0000256" key="3">
    <source>
        <dbReference type="ARBA" id="ARBA00023015"/>
    </source>
</evidence>
<keyword evidence="1" id="KW-0479">Metal-binding</keyword>
<evidence type="ECO:0000256" key="6">
    <source>
        <dbReference type="ARBA" id="ARBA00023242"/>
    </source>
</evidence>